<dbReference type="STRING" id="1817772.A2527_09445"/>
<proteinExistence type="predicted"/>
<evidence type="ECO:0000313" key="2">
    <source>
        <dbReference type="Proteomes" id="UP000178449"/>
    </source>
</evidence>
<sequence>MGNWWIKRGFDPKLIWPSGPTFRSLSFLEPKPHGPALARLAQTRPRLAKIFAQDWLTPLSKYGAELYHVQPQTLPPDFLELFEGELIEAGWGTPLAKAAASQLARLPVIQTSHHLTPTHGPTFSTIDLISLAGLPENQLYLIGAASGVSFSNTAWSGALSYGDLELETLLQPGPWKTQAQQAAVERAAHGEMEQRLSLIGARWRDQLVYGSPLPEDLNLRLAQLQPAVKELMAPPRLGERYSHWAARNAARLQEKLFNGAKLVIFDLNRLAGLFLAKRIEDKDPFFLELLQGEWQDPDFNFLVGYPGKKSNKLLLARWNGLGLYSERQGLEPLSPEALAQAIKDGRVCPGTWISFLILRFYLGLECLGSFNQIDYLDTWRQRLQSSPLKAELHLGPSPGLTTGRWHSPQGLIWPLDWALRSQTLEPKALSTLTMGELWQATLTQLAP</sequence>
<organism evidence="1 2">
    <name type="scientific">Candidatus Lambdaproteobacteria bacterium RIFOXYD2_FULL_50_16</name>
    <dbReference type="NCBI Taxonomy" id="1817772"/>
    <lineage>
        <taxon>Bacteria</taxon>
        <taxon>Pseudomonadati</taxon>
        <taxon>Pseudomonadota</taxon>
        <taxon>Candidatus Lambdaproteobacteria</taxon>
    </lineage>
</organism>
<accession>A0A1F6G7H6</accession>
<dbReference type="AlphaFoldDB" id="A0A1F6G7H6"/>
<comment type="caution">
    <text evidence="1">The sequence shown here is derived from an EMBL/GenBank/DDBJ whole genome shotgun (WGS) entry which is preliminary data.</text>
</comment>
<dbReference type="Proteomes" id="UP000178449">
    <property type="component" value="Unassembled WGS sequence"/>
</dbReference>
<dbReference type="EMBL" id="MFNE01000043">
    <property type="protein sequence ID" value="OGG94065.1"/>
    <property type="molecule type" value="Genomic_DNA"/>
</dbReference>
<protein>
    <submittedName>
        <fullName evidence="1">Uncharacterized protein</fullName>
    </submittedName>
</protein>
<reference evidence="1 2" key="1">
    <citation type="journal article" date="2016" name="Nat. Commun.">
        <title>Thousands of microbial genomes shed light on interconnected biogeochemical processes in an aquifer system.</title>
        <authorList>
            <person name="Anantharaman K."/>
            <person name="Brown C.T."/>
            <person name="Hug L.A."/>
            <person name="Sharon I."/>
            <person name="Castelle C.J."/>
            <person name="Probst A.J."/>
            <person name="Thomas B.C."/>
            <person name="Singh A."/>
            <person name="Wilkins M.J."/>
            <person name="Karaoz U."/>
            <person name="Brodie E.L."/>
            <person name="Williams K.H."/>
            <person name="Hubbard S.S."/>
            <person name="Banfield J.F."/>
        </authorList>
    </citation>
    <scope>NUCLEOTIDE SEQUENCE [LARGE SCALE GENOMIC DNA]</scope>
</reference>
<name>A0A1F6G7H6_9PROT</name>
<evidence type="ECO:0000313" key="1">
    <source>
        <dbReference type="EMBL" id="OGG94065.1"/>
    </source>
</evidence>
<gene>
    <name evidence="1" type="ORF">A2527_09445</name>
</gene>